<sequence>MATSFRPSLLRQAVAAPATRAYSTPAVRSHFNAQTRPAPAWTAQRAAFQTSARRPILPPLPQVINGSVNDPVKVPEPHPSHGSYHWSMERLVSVALIPVTIAPFAAGALNPLLDGTLIGLTLIHTYIGFQSVIIDYIPNWRAKTWRKAFEWLNVLALVIVGWGYYEFETNDVGLTAGIARIWRAGANAQELEKQAEQKLS</sequence>
<keyword evidence="3" id="KW-0813">Transport</keyword>
<dbReference type="InterPro" id="IPR007992">
    <property type="entry name" value="CybS"/>
</dbReference>
<keyword evidence="7 12" id="KW-1133">Transmembrane helix</keyword>
<dbReference type="STRING" id="675120.N1PX51"/>
<evidence type="ECO:0000256" key="1">
    <source>
        <dbReference type="ARBA" id="ARBA00004448"/>
    </source>
</evidence>
<evidence type="ECO:0000256" key="10">
    <source>
        <dbReference type="PIRSR" id="PIRSR607992-1"/>
    </source>
</evidence>
<name>N1PX51_DOTSN</name>
<dbReference type="PANTHER" id="PTHR13337">
    <property type="entry name" value="SUCCINATE DEHYDROGENASE"/>
    <property type="match status" value="1"/>
</dbReference>
<keyword evidence="14" id="KW-1185">Reference proteome</keyword>
<dbReference type="OMA" id="HSCITDY"/>
<dbReference type="GO" id="GO:0006099">
    <property type="term" value="P:tricarboxylic acid cycle"/>
    <property type="evidence" value="ECO:0007669"/>
    <property type="project" value="TreeGrafter"/>
</dbReference>
<keyword evidence="5 12" id="KW-0999">Mitochondrion inner membrane</keyword>
<dbReference type="GO" id="GO:0048039">
    <property type="term" value="F:ubiquinone binding"/>
    <property type="evidence" value="ECO:0007669"/>
    <property type="project" value="TreeGrafter"/>
</dbReference>
<dbReference type="Proteomes" id="UP000016933">
    <property type="component" value="Unassembled WGS sequence"/>
</dbReference>
<comment type="caution">
    <text evidence="12">Lacks conserved residue(s) required for the propagation of feature annotation.</text>
</comment>
<evidence type="ECO:0000256" key="8">
    <source>
        <dbReference type="ARBA" id="ARBA00023128"/>
    </source>
</evidence>
<dbReference type="GO" id="GO:0006121">
    <property type="term" value="P:mitochondrial electron transport, succinate to ubiquinone"/>
    <property type="evidence" value="ECO:0007669"/>
    <property type="project" value="TreeGrafter"/>
</dbReference>
<dbReference type="CDD" id="cd03496">
    <property type="entry name" value="SQR_TypeC_CybS"/>
    <property type="match status" value="1"/>
</dbReference>
<evidence type="ECO:0000256" key="9">
    <source>
        <dbReference type="ARBA" id="ARBA00023136"/>
    </source>
</evidence>
<evidence type="ECO:0000313" key="13">
    <source>
        <dbReference type="EMBL" id="EME46794.1"/>
    </source>
</evidence>
<evidence type="ECO:0000256" key="3">
    <source>
        <dbReference type="ARBA" id="ARBA00022448"/>
    </source>
</evidence>
<keyword evidence="4 12" id="KW-0812">Transmembrane</keyword>
<keyword evidence="9 12" id="KW-0472">Membrane</keyword>
<dbReference type="InterPro" id="IPR034804">
    <property type="entry name" value="SQR/QFR_C/D"/>
</dbReference>
<dbReference type="eggNOG" id="KOG4097">
    <property type="taxonomic scope" value="Eukaryota"/>
</dbReference>
<dbReference type="Gene3D" id="1.20.1300.10">
    <property type="entry name" value="Fumarate reductase/succinate dehydrogenase, transmembrane subunit"/>
    <property type="match status" value="1"/>
</dbReference>
<evidence type="ECO:0000256" key="12">
    <source>
        <dbReference type="RuleBase" id="RU364031"/>
    </source>
</evidence>
<evidence type="ECO:0000256" key="4">
    <source>
        <dbReference type="ARBA" id="ARBA00022692"/>
    </source>
</evidence>
<dbReference type="SUPFAM" id="SSF81343">
    <property type="entry name" value="Fumarate reductase respiratory complex transmembrane subunits"/>
    <property type="match status" value="1"/>
</dbReference>
<evidence type="ECO:0000256" key="5">
    <source>
        <dbReference type="ARBA" id="ARBA00022792"/>
    </source>
</evidence>
<evidence type="ECO:0000256" key="6">
    <source>
        <dbReference type="ARBA" id="ARBA00022946"/>
    </source>
</evidence>
<dbReference type="GO" id="GO:0046872">
    <property type="term" value="F:metal ion binding"/>
    <property type="evidence" value="ECO:0007669"/>
    <property type="project" value="UniProtKB-KW"/>
</dbReference>
<feature type="binding site" description="axial binding residue" evidence="11">
    <location>
        <position position="124"/>
    </location>
    <ligand>
        <name>heme b</name>
        <dbReference type="ChEBI" id="CHEBI:60344"/>
        <note>ligand shared with SDHC</note>
    </ligand>
    <ligandPart>
        <name>Fe</name>
        <dbReference type="ChEBI" id="CHEBI:18248"/>
    </ligandPart>
</feature>
<keyword evidence="6 12" id="KW-0809">Transit peptide</keyword>
<feature type="transmembrane region" description="Helical" evidence="12">
    <location>
        <begin position="91"/>
        <end position="109"/>
    </location>
</feature>
<keyword evidence="8 12" id="KW-0496">Mitochondrion</keyword>
<gene>
    <name evidence="13" type="ORF">DOTSEDRAFT_70689</name>
</gene>
<proteinExistence type="inferred from homology"/>
<evidence type="ECO:0000256" key="2">
    <source>
        <dbReference type="ARBA" id="ARBA00007294"/>
    </source>
</evidence>
<evidence type="ECO:0000256" key="7">
    <source>
        <dbReference type="ARBA" id="ARBA00022989"/>
    </source>
</evidence>
<dbReference type="HOGENOM" id="CLU_096618_0_1_1"/>
<protein>
    <recommendedName>
        <fullName evidence="12">Succinate dehydrogenase [ubiquinone] cytochrome b small subunit</fullName>
    </recommendedName>
</protein>
<reference evidence="14" key="1">
    <citation type="journal article" date="2012" name="PLoS Genet.">
        <title>The genomes of the fungal plant pathogens Cladosporium fulvum and Dothistroma septosporum reveal adaptation to different hosts and lifestyles but also signatures of common ancestry.</title>
        <authorList>
            <person name="de Wit P.J.G.M."/>
            <person name="van der Burgt A."/>
            <person name="Oekmen B."/>
            <person name="Stergiopoulos I."/>
            <person name="Abd-Elsalam K.A."/>
            <person name="Aerts A.L."/>
            <person name="Bahkali A.H."/>
            <person name="Beenen H.G."/>
            <person name="Chettri P."/>
            <person name="Cox M.P."/>
            <person name="Datema E."/>
            <person name="de Vries R.P."/>
            <person name="Dhillon B."/>
            <person name="Ganley A.R."/>
            <person name="Griffiths S.A."/>
            <person name="Guo Y."/>
            <person name="Hamelin R.C."/>
            <person name="Henrissat B."/>
            <person name="Kabir M.S."/>
            <person name="Jashni M.K."/>
            <person name="Kema G."/>
            <person name="Klaubauf S."/>
            <person name="Lapidus A."/>
            <person name="Levasseur A."/>
            <person name="Lindquist E."/>
            <person name="Mehrabi R."/>
            <person name="Ohm R.A."/>
            <person name="Owen T.J."/>
            <person name="Salamov A."/>
            <person name="Schwelm A."/>
            <person name="Schijlen E."/>
            <person name="Sun H."/>
            <person name="van den Burg H.A."/>
            <person name="van Ham R.C.H.J."/>
            <person name="Zhang S."/>
            <person name="Goodwin S.B."/>
            <person name="Grigoriev I.V."/>
            <person name="Collemare J."/>
            <person name="Bradshaw R.E."/>
        </authorList>
    </citation>
    <scope>NUCLEOTIDE SEQUENCE [LARGE SCALE GENOMIC DNA]</scope>
    <source>
        <strain evidence="14">NZE10 / CBS 128990</strain>
    </source>
</reference>
<dbReference type="GO" id="GO:0005743">
    <property type="term" value="C:mitochondrial inner membrane"/>
    <property type="evidence" value="ECO:0007669"/>
    <property type="project" value="UniProtKB-SubCell"/>
</dbReference>
<feature type="binding site" evidence="10">
    <location>
        <position position="136"/>
    </location>
    <ligand>
        <name>a ubiquinone</name>
        <dbReference type="ChEBI" id="CHEBI:16389"/>
        <note>ligand shared with IP/SDHB</note>
    </ligand>
</feature>
<dbReference type="AlphaFoldDB" id="N1PX51"/>
<evidence type="ECO:0000313" key="14">
    <source>
        <dbReference type="Proteomes" id="UP000016933"/>
    </source>
</evidence>
<keyword evidence="11" id="KW-0479">Metal-binding</keyword>
<reference evidence="13 14" key="2">
    <citation type="journal article" date="2012" name="PLoS Pathog.">
        <title>Diverse lifestyles and strategies of plant pathogenesis encoded in the genomes of eighteen Dothideomycetes fungi.</title>
        <authorList>
            <person name="Ohm R.A."/>
            <person name="Feau N."/>
            <person name="Henrissat B."/>
            <person name="Schoch C.L."/>
            <person name="Horwitz B.A."/>
            <person name="Barry K.W."/>
            <person name="Condon B.J."/>
            <person name="Copeland A.C."/>
            <person name="Dhillon B."/>
            <person name="Glaser F."/>
            <person name="Hesse C.N."/>
            <person name="Kosti I."/>
            <person name="LaButti K."/>
            <person name="Lindquist E.A."/>
            <person name="Lucas S."/>
            <person name="Salamov A.A."/>
            <person name="Bradshaw R.E."/>
            <person name="Ciuffetti L."/>
            <person name="Hamelin R.C."/>
            <person name="Kema G.H.J."/>
            <person name="Lawrence C."/>
            <person name="Scott J.A."/>
            <person name="Spatafora J.W."/>
            <person name="Turgeon B.G."/>
            <person name="de Wit P.J.G.M."/>
            <person name="Zhong S."/>
            <person name="Goodwin S.B."/>
            <person name="Grigoriev I.V."/>
        </authorList>
    </citation>
    <scope>NUCLEOTIDE SEQUENCE [LARGE SCALE GENOMIC DNA]</scope>
    <source>
        <strain evidence="14">NZE10 / CBS 128990</strain>
    </source>
</reference>
<keyword evidence="11" id="KW-0408">Iron</keyword>
<comment type="similarity">
    <text evidence="2 12">Belongs to the CybS family.</text>
</comment>
<feature type="transmembrane region" description="Helical" evidence="12">
    <location>
        <begin position="115"/>
        <end position="136"/>
    </location>
</feature>
<dbReference type="GO" id="GO:0020037">
    <property type="term" value="F:heme binding"/>
    <property type="evidence" value="ECO:0007669"/>
    <property type="project" value="TreeGrafter"/>
</dbReference>
<dbReference type="OrthoDB" id="18577at2759"/>
<accession>N1PX51</accession>
<dbReference type="EMBL" id="KB446537">
    <property type="protein sequence ID" value="EME46794.1"/>
    <property type="molecule type" value="Genomic_DNA"/>
</dbReference>
<organism evidence="13 14">
    <name type="scientific">Dothistroma septosporum (strain NZE10 / CBS 128990)</name>
    <name type="common">Red band needle blight fungus</name>
    <name type="synonym">Mycosphaerella pini</name>
    <dbReference type="NCBI Taxonomy" id="675120"/>
    <lineage>
        <taxon>Eukaryota</taxon>
        <taxon>Fungi</taxon>
        <taxon>Dikarya</taxon>
        <taxon>Ascomycota</taxon>
        <taxon>Pezizomycotina</taxon>
        <taxon>Dothideomycetes</taxon>
        <taxon>Dothideomycetidae</taxon>
        <taxon>Mycosphaerellales</taxon>
        <taxon>Mycosphaerellaceae</taxon>
        <taxon>Dothistroma</taxon>
    </lineage>
</organism>
<dbReference type="PANTHER" id="PTHR13337:SF2">
    <property type="entry name" value="SUCCINATE DEHYDROGENASE [UBIQUINONE] CYTOCHROME B SMALL SUBUNIT, MITOCHONDRIAL"/>
    <property type="match status" value="1"/>
</dbReference>
<comment type="subcellular location">
    <subcellularLocation>
        <location evidence="1 12">Mitochondrion inner membrane</location>
        <topology evidence="1 12">Multi-pass membrane protein</topology>
    </subcellularLocation>
</comment>
<dbReference type="Pfam" id="PF05328">
    <property type="entry name" value="CybS"/>
    <property type="match status" value="1"/>
</dbReference>
<evidence type="ECO:0000256" key="11">
    <source>
        <dbReference type="PIRSR" id="PIRSR607992-2"/>
    </source>
</evidence>